<organism evidence="2 3">
    <name type="scientific">Alkalicoccus urumqiensis</name>
    <name type="common">Bacillus urumqiensis</name>
    <dbReference type="NCBI Taxonomy" id="1548213"/>
    <lineage>
        <taxon>Bacteria</taxon>
        <taxon>Bacillati</taxon>
        <taxon>Bacillota</taxon>
        <taxon>Bacilli</taxon>
        <taxon>Bacillales</taxon>
        <taxon>Bacillaceae</taxon>
        <taxon>Alkalicoccus</taxon>
    </lineage>
</organism>
<dbReference type="OrthoDB" id="5756833at2"/>
<dbReference type="GO" id="GO:0046872">
    <property type="term" value="F:metal ion binding"/>
    <property type="evidence" value="ECO:0007669"/>
    <property type="project" value="InterPro"/>
</dbReference>
<dbReference type="Pfam" id="PF02310">
    <property type="entry name" value="B12-binding"/>
    <property type="match status" value="1"/>
</dbReference>
<proteinExistence type="predicted"/>
<dbReference type="Gene3D" id="1.10.1240.10">
    <property type="entry name" value="Methionine synthase domain"/>
    <property type="match status" value="1"/>
</dbReference>
<evidence type="ECO:0000259" key="1">
    <source>
        <dbReference type="PROSITE" id="PS51332"/>
    </source>
</evidence>
<dbReference type="InterPro" id="IPR036724">
    <property type="entry name" value="Cobalamin-bd_sf"/>
</dbReference>
<dbReference type="GO" id="GO:0031419">
    <property type="term" value="F:cobalamin binding"/>
    <property type="evidence" value="ECO:0007669"/>
    <property type="project" value="InterPro"/>
</dbReference>
<sequence length="228" mass="26020">MNISVNAFTEQLLRGDHGMALAIVKKWRESRPRLELYRDLLTPAMYEIGLRWQMGDITVAEEHLATGVCDFVLSQTEYELISQSKSIDGTPKALFFTVEKENHFLGLKMVSILFREKNWNVKFMQSDLPSEEVMKEIRRWKPDVVGLSFSLSYRVEELTTFLRECSEANPEMEVLVGGRLVSQYDFSAVGQLSTSFVRSIDGAAEWLSEYDNGRRDEVNGKSGTTSIL</sequence>
<dbReference type="Proteomes" id="UP000243650">
    <property type="component" value="Unassembled WGS sequence"/>
</dbReference>
<feature type="domain" description="B12-binding" evidence="1">
    <location>
        <begin position="90"/>
        <end position="217"/>
    </location>
</feature>
<dbReference type="InterPro" id="IPR036594">
    <property type="entry name" value="Meth_synthase_dom"/>
</dbReference>
<name>A0A2P6MDV5_ALKUR</name>
<dbReference type="EMBL" id="PVNS01000016">
    <property type="protein sequence ID" value="PRO64436.1"/>
    <property type="molecule type" value="Genomic_DNA"/>
</dbReference>
<dbReference type="InterPro" id="IPR006158">
    <property type="entry name" value="Cobalamin-bd"/>
</dbReference>
<evidence type="ECO:0000313" key="3">
    <source>
        <dbReference type="Proteomes" id="UP000243650"/>
    </source>
</evidence>
<dbReference type="InterPro" id="IPR003759">
    <property type="entry name" value="Cbl-bd_cap"/>
</dbReference>
<evidence type="ECO:0000313" key="2">
    <source>
        <dbReference type="EMBL" id="PRO64436.1"/>
    </source>
</evidence>
<dbReference type="AlphaFoldDB" id="A0A2P6MDV5"/>
<dbReference type="PROSITE" id="PS51332">
    <property type="entry name" value="B12_BINDING"/>
    <property type="match status" value="1"/>
</dbReference>
<dbReference type="Pfam" id="PF02607">
    <property type="entry name" value="B12-binding_2"/>
    <property type="match status" value="1"/>
</dbReference>
<comment type="caution">
    <text evidence="2">The sequence shown here is derived from an EMBL/GenBank/DDBJ whole genome shotgun (WGS) entry which is preliminary data.</text>
</comment>
<keyword evidence="3" id="KW-1185">Reference proteome</keyword>
<dbReference type="SUPFAM" id="SSF52242">
    <property type="entry name" value="Cobalamin (vitamin B12)-binding domain"/>
    <property type="match status" value="1"/>
</dbReference>
<protein>
    <recommendedName>
        <fullName evidence="1">B12-binding domain-containing protein</fullName>
    </recommendedName>
</protein>
<dbReference type="RefSeq" id="WP_105960224.1">
    <property type="nucleotide sequence ID" value="NZ_PVNS01000016.1"/>
</dbReference>
<accession>A0A2P6MDV5</accession>
<dbReference type="Gene3D" id="3.40.50.280">
    <property type="entry name" value="Cobalamin-binding domain"/>
    <property type="match status" value="1"/>
</dbReference>
<reference evidence="2 3" key="1">
    <citation type="submission" date="2018-03" db="EMBL/GenBank/DDBJ databases">
        <title>Bacillus urumqiensis sp. nov., a moderately haloalkaliphilic bacterium isolated from a salt lake.</title>
        <authorList>
            <person name="Zhao B."/>
            <person name="Liao Z."/>
        </authorList>
    </citation>
    <scope>NUCLEOTIDE SEQUENCE [LARGE SCALE GENOMIC DNA]</scope>
    <source>
        <strain evidence="2 3">BZ-SZ-XJ18</strain>
    </source>
</reference>
<gene>
    <name evidence="2" type="ORF">C6I21_14640</name>
</gene>
<dbReference type="CDD" id="cd02065">
    <property type="entry name" value="B12-binding_like"/>
    <property type="match status" value="1"/>
</dbReference>